<feature type="transmembrane region" description="Helical" evidence="6">
    <location>
        <begin position="519"/>
        <end position="537"/>
    </location>
</feature>
<dbReference type="InterPro" id="IPR002293">
    <property type="entry name" value="AA/rel_permease1"/>
</dbReference>
<sequence>MPSTENVITRINPSDVVDAILAVFITSVKSPHLAFSSIPHETVTISKSKAMSTTKQIDADTQHNQAVDSASEAGAEIDSDNALLESIGYKQRIHKMVNAILLYMHRIANLIGSYAISIMGVLGSVPASWASPLAAGGPATAIWAWFSGAFFSLCIALSVAELMSAYPTSGGMYFVTKHVFPQDQVPLAAWVIGWSNFLGQTAGAASVGYSIAQMILAAVVIGSEQEDGTFAYTPTAGVTVALSIAILVCHGIICSFPTGKLSQIIKWFAPINLIGSVAISVALIVLLPDKPPASKVFGDVIDGSGWNSKGFSFLIGYLSVAWTMTDYDATGHISEELHSAAISGPVAIFQAVLVSWFFGWLLNVALGFGAGDVATLLSTQMGNPAAQVFYNAGGRKGGLAMWFWVILIQFFTGITALLANTRTCFALARDEALPFSSTLRKMDSRTQTPLYSVWAVVTACCLMNLIGLGSTQTINGIYGVTAPAMDISYIAVIAARLYYQKEHPIAKGPFQLGRWQKPINVIAIVWVIFISVILFFPPTYPVTALNMNYAVAIAGFIALFAITWWYLQAKRHYTGPRVDDN</sequence>
<dbReference type="PROSITE" id="PS00218">
    <property type="entry name" value="AMINO_ACID_PERMEASE_1"/>
    <property type="match status" value="1"/>
</dbReference>
<evidence type="ECO:0000256" key="3">
    <source>
        <dbReference type="ARBA" id="ARBA00022692"/>
    </source>
</evidence>
<keyword evidence="4 6" id="KW-1133">Transmembrane helix</keyword>
<evidence type="ECO:0000256" key="1">
    <source>
        <dbReference type="ARBA" id="ARBA00004141"/>
    </source>
</evidence>
<dbReference type="Gene3D" id="1.20.1740.10">
    <property type="entry name" value="Amino acid/polyamine transporter I"/>
    <property type="match status" value="1"/>
</dbReference>
<keyword evidence="5 6" id="KW-0472">Membrane</keyword>
<comment type="caution">
    <text evidence="7">The sequence shown here is derived from an EMBL/GenBank/DDBJ whole genome shotgun (WGS) entry which is preliminary data.</text>
</comment>
<feature type="transmembrane region" description="Helical" evidence="6">
    <location>
        <begin position="399"/>
        <end position="419"/>
    </location>
</feature>
<feature type="transmembrane region" description="Helical" evidence="6">
    <location>
        <begin position="450"/>
        <end position="470"/>
    </location>
</feature>
<feature type="transmembrane region" description="Helical" evidence="6">
    <location>
        <begin position="337"/>
        <end position="358"/>
    </location>
</feature>
<protein>
    <submittedName>
        <fullName evidence="7">Amino acid permease, variant</fullName>
    </submittedName>
</protein>
<keyword evidence="3 6" id="KW-0812">Transmembrane</keyword>
<comment type="subcellular location">
    <subcellularLocation>
        <location evidence="1">Membrane</location>
        <topology evidence="1">Multi-pass membrane protein</topology>
    </subcellularLocation>
</comment>
<dbReference type="Pfam" id="PF13520">
    <property type="entry name" value="AA_permease_2"/>
    <property type="match status" value="1"/>
</dbReference>
<feature type="transmembrane region" description="Helical" evidence="6">
    <location>
        <begin position="549"/>
        <end position="567"/>
    </location>
</feature>
<evidence type="ECO:0000256" key="6">
    <source>
        <dbReference type="SAM" id="Phobius"/>
    </source>
</evidence>
<dbReference type="EMBL" id="JARVKM010000009">
    <property type="protein sequence ID" value="KAK9779787.1"/>
    <property type="molecule type" value="Genomic_DNA"/>
</dbReference>
<dbReference type="PANTHER" id="PTHR45649">
    <property type="entry name" value="AMINO-ACID PERMEASE BAT1"/>
    <property type="match status" value="1"/>
</dbReference>
<gene>
    <name evidence="7" type="ORF">SCAR479_03394</name>
</gene>
<evidence type="ECO:0000256" key="2">
    <source>
        <dbReference type="ARBA" id="ARBA00022448"/>
    </source>
</evidence>
<evidence type="ECO:0000313" key="8">
    <source>
        <dbReference type="Proteomes" id="UP001465668"/>
    </source>
</evidence>
<feature type="transmembrane region" description="Helical" evidence="6">
    <location>
        <begin position="100"/>
        <end position="122"/>
    </location>
</feature>
<feature type="transmembrane region" description="Helical" evidence="6">
    <location>
        <begin position="142"/>
        <end position="166"/>
    </location>
</feature>
<dbReference type="PANTHER" id="PTHR45649:SF10">
    <property type="entry name" value="AMINO ACID TRANSPORTER (EUROFUNG)"/>
    <property type="match status" value="1"/>
</dbReference>
<feature type="transmembrane region" description="Helical" evidence="6">
    <location>
        <begin position="265"/>
        <end position="286"/>
    </location>
</feature>
<reference evidence="7 8" key="1">
    <citation type="submission" date="2024-02" db="EMBL/GenBank/DDBJ databases">
        <title>First draft genome assembly of two strains of Seiridium cardinale.</title>
        <authorList>
            <person name="Emiliani G."/>
            <person name="Scali E."/>
        </authorList>
    </citation>
    <scope>NUCLEOTIDE SEQUENCE [LARGE SCALE GENOMIC DNA]</scope>
    <source>
        <strain evidence="7 8">BM-138-000479</strain>
    </source>
</reference>
<evidence type="ECO:0000313" key="7">
    <source>
        <dbReference type="EMBL" id="KAK9779787.1"/>
    </source>
</evidence>
<name>A0ABR2Y1D5_9PEZI</name>
<evidence type="ECO:0000256" key="4">
    <source>
        <dbReference type="ARBA" id="ARBA00022989"/>
    </source>
</evidence>
<keyword evidence="2" id="KW-0813">Transport</keyword>
<evidence type="ECO:0000256" key="5">
    <source>
        <dbReference type="ARBA" id="ARBA00023136"/>
    </source>
</evidence>
<feature type="transmembrane region" description="Helical" evidence="6">
    <location>
        <begin position="306"/>
        <end position="325"/>
    </location>
</feature>
<feature type="transmembrane region" description="Helical" evidence="6">
    <location>
        <begin position="231"/>
        <end position="253"/>
    </location>
</feature>
<dbReference type="Proteomes" id="UP001465668">
    <property type="component" value="Unassembled WGS sequence"/>
</dbReference>
<organism evidence="7 8">
    <name type="scientific">Seiridium cardinale</name>
    <dbReference type="NCBI Taxonomy" id="138064"/>
    <lineage>
        <taxon>Eukaryota</taxon>
        <taxon>Fungi</taxon>
        <taxon>Dikarya</taxon>
        <taxon>Ascomycota</taxon>
        <taxon>Pezizomycotina</taxon>
        <taxon>Sordariomycetes</taxon>
        <taxon>Xylariomycetidae</taxon>
        <taxon>Amphisphaeriales</taxon>
        <taxon>Sporocadaceae</taxon>
        <taxon>Seiridium</taxon>
    </lineage>
</organism>
<feature type="transmembrane region" description="Helical" evidence="6">
    <location>
        <begin position="476"/>
        <end position="499"/>
    </location>
</feature>
<dbReference type="InterPro" id="IPR004840">
    <property type="entry name" value="Amino_acid_permease_CS"/>
</dbReference>
<proteinExistence type="predicted"/>
<accession>A0ABR2Y1D5</accession>
<keyword evidence="8" id="KW-1185">Reference proteome</keyword>